<accession>A0ABV7JSW1</accession>
<evidence type="ECO:0000313" key="3">
    <source>
        <dbReference type="Proteomes" id="UP001595526"/>
    </source>
</evidence>
<comment type="caution">
    <text evidence="2">The sequence shown here is derived from an EMBL/GenBank/DDBJ whole genome shotgun (WGS) entry which is preliminary data.</text>
</comment>
<evidence type="ECO:0000259" key="1">
    <source>
        <dbReference type="Pfam" id="PF18942"/>
    </source>
</evidence>
<dbReference type="InterPro" id="IPR043744">
    <property type="entry name" value="DUF5689"/>
</dbReference>
<reference evidence="3" key="1">
    <citation type="journal article" date="2019" name="Int. J. Syst. Evol. Microbiol.">
        <title>The Global Catalogue of Microorganisms (GCM) 10K type strain sequencing project: providing services to taxonomists for standard genome sequencing and annotation.</title>
        <authorList>
            <consortium name="The Broad Institute Genomics Platform"/>
            <consortium name="The Broad Institute Genome Sequencing Center for Infectious Disease"/>
            <person name="Wu L."/>
            <person name="Ma J."/>
        </authorList>
    </citation>
    <scope>NUCLEOTIDE SEQUENCE [LARGE SCALE GENOMIC DNA]</scope>
    <source>
        <strain evidence="3">KCTC 52416</strain>
    </source>
</reference>
<proteinExistence type="predicted"/>
<protein>
    <submittedName>
        <fullName evidence="2">DUF5689 domain-containing protein</fullName>
    </submittedName>
</protein>
<dbReference type="Proteomes" id="UP001595526">
    <property type="component" value="Unassembled WGS sequence"/>
</dbReference>
<gene>
    <name evidence="2" type="ORF">ACFOET_12180</name>
</gene>
<evidence type="ECO:0000313" key="2">
    <source>
        <dbReference type="EMBL" id="MFC3198372.1"/>
    </source>
</evidence>
<dbReference type="RefSeq" id="WP_379022966.1">
    <property type="nucleotide sequence ID" value="NZ_JBHRTA010000037.1"/>
</dbReference>
<feature type="domain" description="DUF5689" evidence="1">
    <location>
        <begin position="33"/>
        <end position="240"/>
    </location>
</feature>
<sequence>MKRTLIALCGVLVIALGCDKYNPQPPNAIPNPYVTIQDIRELYDGQDLRITPDMIMKANTIMGIVVTDAASGNVTPGEVAVQYTFRGFTRGIALRLDGQADQFALGDSISIDVNGALLTRRNGPLALEELDASAIVKLGVASQVMFNQVSISELLDNFGEYESTLVKIVGANVINASDTYQGNVVLDDGSGQQVELYTDPDATFSAHTTPFNAEFSGIATLMDKSGQAVPVLRLRNEQDVQNASGPLYPIWPEAFETDLVKNAYAAAELELSTGKWLFDGVTLVTPTDLRRITGMKGVQFNQNNAVPLYLQMNFDLPDGASKVTIYYGSYGTDPGCEWQLEYSVDQGQNWTVVGEPVVTSNKVGETATFLMEIDGPVRFRVHKLALGSGNNGRMNMDDFAVYSSY</sequence>
<dbReference type="PROSITE" id="PS51257">
    <property type="entry name" value="PROKAR_LIPOPROTEIN"/>
    <property type="match status" value="1"/>
</dbReference>
<dbReference type="EMBL" id="JBHRTA010000037">
    <property type="protein sequence ID" value="MFC3198372.1"/>
    <property type="molecule type" value="Genomic_DNA"/>
</dbReference>
<name>A0ABV7JSW1_9SPHI</name>
<dbReference type="Pfam" id="PF18942">
    <property type="entry name" value="DUF5689"/>
    <property type="match status" value="1"/>
</dbReference>
<organism evidence="2 3">
    <name type="scientific">Parapedobacter deserti</name>
    <dbReference type="NCBI Taxonomy" id="1912957"/>
    <lineage>
        <taxon>Bacteria</taxon>
        <taxon>Pseudomonadati</taxon>
        <taxon>Bacteroidota</taxon>
        <taxon>Sphingobacteriia</taxon>
        <taxon>Sphingobacteriales</taxon>
        <taxon>Sphingobacteriaceae</taxon>
        <taxon>Parapedobacter</taxon>
    </lineage>
</organism>
<keyword evidence="3" id="KW-1185">Reference proteome</keyword>